<feature type="transmembrane region" description="Helical" evidence="1">
    <location>
        <begin position="30"/>
        <end position="49"/>
    </location>
</feature>
<reference evidence="3" key="1">
    <citation type="journal article" date="2019" name="Int. J. Syst. Evol. Microbiol.">
        <title>The Global Catalogue of Microorganisms (GCM) 10K type strain sequencing project: providing services to taxonomists for standard genome sequencing and annotation.</title>
        <authorList>
            <consortium name="The Broad Institute Genomics Platform"/>
            <consortium name="The Broad Institute Genome Sequencing Center for Infectious Disease"/>
            <person name="Wu L."/>
            <person name="Ma J."/>
        </authorList>
    </citation>
    <scope>NUCLEOTIDE SEQUENCE [LARGE SCALE GENOMIC DNA]</scope>
    <source>
        <strain evidence="3">CGMCC 1.12479</strain>
    </source>
</reference>
<name>A0ABQ1N208_9BACT</name>
<dbReference type="Proteomes" id="UP000635885">
    <property type="component" value="Unassembled WGS sequence"/>
</dbReference>
<dbReference type="RefSeq" id="WP_229744541.1">
    <property type="nucleotide sequence ID" value="NZ_BMFD01000015.1"/>
</dbReference>
<proteinExistence type="predicted"/>
<organism evidence="2 3">
    <name type="scientific">Belliella aquatica</name>
    <dbReference type="NCBI Taxonomy" id="1323734"/>
    <lineage>
        <taxon>Bacteria</taxon>
        <taxon>Pseudomonadati</taxon>
        <taxon>Bacteroidota</taxon>
        <taxon>Cytophagia</taxon>
        <taxon>Cytophagales</taxon>
        <taxon>Cyclobacteriaceae</taxon>
        <taxon>Belliella</taxon>
    </lineage>
</organism>
<evidence type="ECO:0000256" key="1">
    <source>
        <dbReference type="SAM" id="Phobius"/>
    </source>
</evidence>
<protein>
    <recommendedName>
        <fullName evidence="4">Secretion system C-terminal sorting domain-containing protein</fullName>
    </recommendedName>
</protein>
<accession>A0ABQ1N208</accession>
<keyword evidence="1" id="KW-1133">Transmembrane helix</keyword>
<keyword evidence="3" id="KW-1185">Reference proteome</keyword>
<evidence type="ECO:0008006" key="4">
    <source>
        <dbReference type="Google" id="ProtNLM"/>
    </source>
</evidence>
<gene>
    <name evidence="2" type="ORF">GCM10010993_31850</name>
</gene>
<sequence length="168" mass="18898">MLNPFAKGCKNGLIFANLQNMSKPINLSQFLRTSILLFIAIMLVLPFVSNAQIFKKRTKVETEISFPADLNRERVSFDLQPDGIKKFSIILEKKSKVITKVKVFDTLGNLLFEDKIMPEDGNIKSYDLSHLQSQLFVVEVGNSKYNITKSIYAIPPGKKSGVDAQVND</sequence>
<comment type="caution">
    <text evidence="2">The sequence shown here is derived from an EMBL/GenBank/DDBJ whole genome shotgun (WGS) entry which is preliminary data.</text>
</comment>
<evidence type="ECO:0000313" key="3">
    <source>
        <dbReference type="Proteomes" id="UP000635885"/>
    </source>
</evidence>
<keyword evidence="1" id="KW-0812">Transmembrane</keyword>
<evidence type="ECO:0000313" key="2">
    <source>
        <dbReference type="EMBL" id="GGC50915.1"/>
    </source>
</evidence>
<keyword evidence="1" id="KW-0472">Membrane</keyword>
<dbReference type="EMBL" id="BMFD01000015">
    <property type="protein sequence ID" value="GGC50915.1"/>
    <property type="molecule type" value="Genomic_DNA"/>
</dbReference>